<comment type="caution">
    <text evidence="1">The sequence shown here is derived from an EMBL/GenBank/DDBJ whole genome shotgun (WGS) entry which is preliminary data.</text>
</comment>
<evidence type="ECO:0000313" key="1">
    <source>
        <dbReference type="EMBL" id="MED6179420.1"/>
    </source>
</evidence>
<evidence type="ECO:0000313" key="2">
    <source>
        <dbReference type="Proteomes" id="UP001341840"/>
    </source>
</evidence>
<name>A0ABU6W453_9FABA</name>
<accession>A0ABU6W453</accession>
<sequence length="117" mass="14098">MSEDLSEAKSSVVKKLSLIEEFEIVRVNELLHEREHREKLIAIKEKEFQIQQEMKEQELQTHKLIKEINFDDLFNEALHGSKRRQRNSRINDWIKECLLEEIEQEQEMQNISVPTPR</sequence>
<dbReference type="Proteomes" id="UP001341840">
    <property type="component" value="Unassembled WGS sequence"/>
</dbReference>
<protein>
    <submittedName>
        <fullName evidence="1">Uncharacterized protein</fullName>
    </submittedName>
</protein>
<proteinExistence type="predicted"/>
<gene>
    <name evidence="1" type="ORF">PIB30_000532</name>
</gene>
<dbReference type="EMBL" id="JASCZI010181244">
    <property type="protein sequence ID" value="MED6179420.1"/>
    <property type="molecule type" value="Genomic_DNA"/>
</dbReference>
<organism evidence="1 2">
    <name type="scientific">Stylosanthes scabra</name>
    <dbReference type="NCBI Taxonomy" id="79078"/>
    <lineage>
        <taxon>Eukaryota</taxon>
        <taxon>Viridiplantae</taxon>
        <taxon>Streptophyta</taxon>
        <taxon>Embryophyta</taxon>
        <taxon>Tracheophyta</taxon>
        <taxon>Spermatophyta</taxon>
        <taxon>Magnoliopsida</taxon>
        <taxon>eudicotyledons</taxon>
        <taxon>Gunneridae</taxon>
        <taxon>Pentapetalae</taxon>
        <taxon>rosids</taxon>
        <taxon>fabids</taxon>
        <taxon>Fabales</taxon>
        <taxon>Fabaceae</taxon>
        <taxon>Papilionoideae</taxon>
        <taxon>50 kb inversion clade</taxon>
        <taxon>dalbergioids sensu lato</taxon>
        <taxon>Dalbergieae</taxon>
        <taxon>Pterocarpus clade</taxon>
        <taxon>Stylosanthes</taxon>
    </lineage>
</organism>
<reference evidence="1 2" key="1">
    <citation type="journal article" date="2023" name="Plants (Basel)">
        <title>Bridging the Gap: Combining Genomics and Transcriptomics Approaches to Understand Stylosanthes scabra, an Orphan Legume from the Brazilian Caatinga.</title>
        <authorList>
            <person name="Ferreira-Neto J.R.C."/>
            <person name="da Silva M.D."/>
            <person name="Binneck E."/>
            <person name="de Melo N.F."/>
            <person name="da Silva R.H."/>
            <person name="de Melo A.L.T.M."/>
            <person name="Pandolfi V."/>
            <person name="Bustamante F.O."/>
            <person name="Brasileiro-Vidal A.C."/>
            <person name="Benko-Iseppon A.M."/>
        </authorList>
    </citation>
    <scope>NUCLEOTIDE SEQUENCE [LARGE SCALE GENOMIC DNA]</scope>
    <source>
        <tissue evidence="1">Leaves</tissue>
    </source>
</reference>
<keyword evidence="2" id="KW-1185">Reference proteome</keyword>